<accession>A0A4Z2EWN1</accession>
<dbReference type="EMBL" id="SRLO01002315">
    <property type="protein sequence ID" value="TNN33208.1"/>
    <property type="molecule type" value="Genomic_DNA"/>
</dbReference>
<dbReference type="AlphaFoldDB" id="A0A4Z2EWN1"/>
<reference evidence="1 2" key="1">
    <citation type="submission" date="2019-03" db="EMBL/GenBank/DDBJ databases">
        <title>First draft genome of Liparis tanakae, snailfish: a comprehensive survey of snailfish specific genes.</title>
        <authorList>
            <person name="Kim W."/>
            <person name="Song I."/>
            <person name="Jeong J.-H."/>
            <person name="Kim D."/>
            <person name="Kim S."/>
            <person name="Ryu S."/>
            <person name="Song J.Y."/>
            <person name="Lee S.K."/>
        </authorList>
    </citation>
    <scope>NUCLEOTIDE SEQUENCE [LARGE SCALE GENOMIC DNA]</scope>
    <source>
        <tissue evidence="1">Muscle</tissue>
    </source>
</reference>
<keyword evidence="2" id="KW-1185">Reference proteome</keyword>
<evidence type="ECO:0000313" key="1">
    <source>
        <dbReference type="EMBL" id="TNN33208.1"/>
    </source>
</evidence>
<name>A0A4Z2EWN1_9TELE</name>
<gene>
    <name evidence="1" type="ORF">EYF80_056629</name>
</gene>
<comment type="caution">
    <text evidence="1">The sequence shown here is derived from an EMBL/GenBank/DDBJ whole genome shotgun (WGS) entry which is preliminary data.</text>
</comment>
<protein>
    <submittedName>
        <fullName evidence="1">Uncharacterized protein</fullName>
    </submittedName>
</protein>
<dbReference type="Proteomes" id="UP000314294">
    <property type="component" value="Unassembled WGS sequence"/>
</dbReference>
<evidence type="ECO:0000313" key="2">
    <source>
        <dbReference type="Proteomes" id="UP000314294"/>
    </source>
</evidence>
<organism evidence="1 2">
    <name type="scientific">Liparis tanakae</name>
    <name type="common">Tanaka's snailfish</name>
    <dbReference type="NCBI Taxonomy" id="230148"/>
    <lineage>
        <taxon>Eukaryota</taxon>
        <taxon>Metazoa</taxon>
        <taxon>Chordata</taxon>
        <taxon>Craniata</taxon>
        <taxon>Vertebrata</taxon>
        <taxon>Euteleostomi</taxon>
        <taxon>Actinopterygii</taxon>
        <taxon>Neopterygii</taxon>
        <taxon>Teleostei</taxon>
        <taxon>Neoteleostei</taxon>
        <taxon>Acanthomorphata</taxon>
        <taxon>Eupercaria</taxon>
        <taxon>Perciformes</taxon>
        <taxon>Cottioidei</taxon>
        <taxon>Cottales</taxon>
        <taxon>Liparidae</taxon>
        <taxon>Liparis</taxon>
    </lineage>
</organism>
<proteinExistence type="predicted"/>
<sequence length="147" mass="16277">MYSRIYLEIRIYVKRVTGGRRCSGIRWDVVHIEATLPELAQQCQTTRLIWYQVLKKLVVPLPAGQLHLGERHLALFRGACLHARPRQHATCQKVQFENPASVLCFLVGGGPTTVTGNVAKKSQKSLAKGWTASTSCFLFSAAVDVVG</sequence>